<gene>
    <name evidence="3" type="ORF">BO83DRAFT_391421</name>
</gene>
<dbReference type="VEuPathDB" id="FungiDB:BO83DRAFT_391421"/>
<dbReference type="InterPro" id="IPR027417">
    <property type="entry name" value="P-loop_NTPase"/>
</dbReference>
<dbReference type="InterPro" id="IPR056884">
    <property type="entry name" value="NPHP3-like_N"/>
</dbReference>
<keyword evidence="4" id="KW-1185">Reference proteome</keyword>
<dbReference type="EMBL" id="MSFU01000023">
    <property type="protein sequence ID" value="PWY66946.1"/>
    <property type="molecule type" value="Genomic_DNA"/>
</dbReference>
<dbReference type="Proteomes" id="UP000246171">
    <property type="component" value="Unassembled WGS sequence"/>
</dbReference>
<keyword evidence="1" id="KW-0677">Repeat</keyword>
<dbReference type="PANTHER" id="PTHR10039">
    <property type="entry name" value="AMELOGENIN"/>
    <property type="match status" value="1"/>
</dbReference>
<organism evidence="3 4">
    <name type="scientific">Aspergillus eucalypticola (strain CBS 122712 / IBT 29274)</name>
    <dbReference type="NCBI Taxonomy" id="1448314"/>
    <lineage>
        <taxon>Eukaryota</taxon>
        <taxon>Fungi</taxon>
        <taxon>Dikarya</taxon>
        <taxon>Ascomycota</taxon>
        <taxon>Pezizomycotina</taxon>
        <taxon>Eurotiomycetes</taxon>
        <taxon>Eurotiomycetidae</taxon>
        <taxon>Eurotiales</taxon>
        <taxon>Aspergillaceae</taxon>
        <taxon>Aspergillus</taxon>
        <taxon>Aspergillus subgen. Circumdati</taxon>
    </lineage>
</organism>
<dbReference type="Pfam" id="PF24883">
    <property type="entry name" value="NPHP3_N"/>
    <property type="match status" value="1"/>
</dbReference>
<evidence type="ECO:0000256" key="1">
    <source>
        <dbReference type="ARBA" id="ARBA00022737"/>
    </source>
</evidence>
<dbReference type="RefSeq" id="XP_025385254.1">
    <property type="nucleotide sequence ID" value="XM_025532901.1"/>
</dbReference>
<protein>
    <recommendedName>
        <fullName evidence="2">Nephrocystin 3-like N-terminal domain-containing protein</fullName>
    </recommendedName>
</protein>
<dbReference type="AlphaFoldDB" id="A0A317UZ63"/>
<evidence type="ECO:0000313" key="4">
    <source>
        <dbReference type="Proteomes" id="UP000246171"/>
    </source>
</evidence>
<dbReference type="OrthoDB" id="674604at2759"/>
<dbReference type="SUPFAM" id="SSF52540">
    <property type="entry name" value="P-loop containing nucleoside triphosphate hydrolases"/>
    <property type="match status" value="1"/>
</dbReference>
<evidence type="ECO:0000259" key="2">
    <source>
        <dbReference type="Pfam" id="PF24883"/>
    </source>
</evidence>
<reference evidence="3" key="1">
    <citation type="submission" date="2016-12" db="EMBL/GenBank/DDBJ databases">
        <title>The genomes of Aspergillus section Nigri reveals drivers in fungal speciation.</title>
        <authorList>
            <consortium name="DOE Joint Genome Institute"/>
            <person name="Vesth T.C."/>
            <person name="Nybo J."/>
            <person name="Theobald S."/>
            <person name="Brandl J."/>
            <person name="Frisvad J.C."/>
            <person name="Nielsen K.F."/>
            <person name="Lyhne E.K."/>
            <person name="Kogle M.E."/>
            <person name="Kuo A."/>
            <person name="Riley R."/>
            <person name="Clum A."/>
            <person name="Nolan M."/>
            <person name="Lipzen A."/>
            <person name="Salamov A."/>
            <person name="Henrissat B."/>
            <person name="Wiebenga A."/>
            <person name="De vries R.P."/>
            <person name="Grigoriev I.V."/>
            <person name="Mortensen U.H."/>
            <person name="Andersen M.R."/>
            <person name="Baker S.E."/>
        </authorList>
    </citation>
    <scope>NUCLEOTIDE SEQUENCE</scope>
    <source>
        <strain evidence="3">CBS 122712</strain>
    </source>
</reference>
<feature type="domain" description="Nephrocystin 3-like N-terminal" evidence="2">
    <location>
        <begin position="138"/>
        <end position="297"/>
    </location>
</feature>
<evidence type="ECO:0000313" key="3">
    <source>
        <dbReference type="EMBL" id="PWY66946.1"/>
    </source>
</evidence>
<comment type="caution">
    <text evidence="3">The sequence shown here is derived from an EMBL/GenBank/DDBJ whole genome shotgun (WGS) entry which is preliminary data.</text>
</comment>
<sequence>MAWFQSSAILTDILARYAVTEKLYRDESSKLNDKIEDAILRVYIAVLKSTAEAMTIYRSTTEETQLGKWLQIYQEMQRKQEANNILLGVDRLLDGIRDIAQKIELNKLPIAEGAHFDSHMDEDQAECLENTRVELLDDITNWVDDPEGKTIFWLSGVAGTGLTTISRTVARKLQERELLGASFFFKRGEGDRGKASQVVTTIVKQFMIALPQMRKELATALENDLMIVSKSLKDQFDYLLLKPLLSVKFSNGQRLPLVVVIDALDECEERSIETIIRLLPRVQESKTIQLKVFITRRPEHPIFEGFERIEDEHKDVVLHEV</sequence>
<dbReference type="Gene3D" id="3.40.50.300">
    <property type="entry name" value="P-loop containing nucleotide triphosphate hydrolases"/>
    <property type="match status" value="1"/>
</dbReference>
<proteinExistence type="predicted"/>
<dbReference type="GeneID" id="37054863"/>
<name>A0A317UZ63_ASPEC</name>
<accession>A0A317UZ63</accession>